<dbReference type="EMBL" id="JAWZYT010002184">
    <property type="protein sequence ID" value="KAK4306075.1"/>
    <property type="molecule type" value="Genomic_DNA"/>
</dbReference>
<evidence type="ECO:0000313" key="3">
    <source>
        <dbReference type="Proteomes" id="UP001292094"/>
    </source>
</evidence>
<evidence type="ECO:0000256" key="1">
    <source>
        <dbReference type="SAM" id="MobiDB-lite"/>
    </source>
</evidence>
<name>A0AAE1PCG8_9EUCA</name>
<protein>
    <submittedName>
        <fullName evidence="2">Uncharacterized protein</fullName>
    </submittedName>
</protein>
<dbReference type="AlphaFoldDB" id="A0AAE1PCG8"/>
<keyword evidence="3" id="KW-1185">Reference proteome</keyword>
<gene>
    <name evidence="2" type="ORF">Pmani_022081</name>
</gene>
<sequence length="134" mass="15104">MTEVKSLMGVSVMITTSVYTSRTTEHSSTQHTQGRLNRTLLNTPEHSSTHHNTPQHTRTLLNTTHPRQVKQNTPQPTNTPKASQTEHSSTHQNTPQHTNTPSSTSRQDTRTEPIIYKTPLDSTTPKWMDPKPKS</sequence>
<evidence type="ECO:0000313" key="2">
    <source>
        <dbReference type="EMBL" id="KAK4306075.1"/>
    </source>
</evidence>
<proteinExistence type="predicted"/>
<organism evidence="2 3">
    <name type="scientific">Petrolisthes manimaculis</name>
    <dbReference type="NCBI Taxonomy" id="1843537"/>
    <lineage>
        <taxon>Eukaryota</taxon>
        <taxon>Metazoa</taxon>
        <taxon>Ecdysozoa</taxon>
        <taxon>Arthropoda</taxon>
        <taxon>Crustacea</taxon>
        <taxon>Multicrustacea</taxon>
        <taxon>Malacostraca</taxon>
        <taxon>Eumalacostraca</taxon>
        <taxon>Eucarida</taxon>
        <taxon>Decapoda</taxon>
        <taxon>Pleocyemata</taxon>
        <taxon>Anomura</taxon>
        <taxon>Galatheoidea</taxon>
        <taxon>Porcellanidae</taxon>
        <taxon>Petrolisthes</taxon>
    </lineage>
</organism>
<comment type="caution">
    <text evidence="2">The sequence shown here is derived from an EMBL/GenBank/DDBJ whole genome shotgun (WGS) entry which is preliminary data.</text>
</comment>
<reference evidence="2" key="1">
    <citation type="submission" date="2023-11" db="EMBL/GenBank/DDBJ databases">
        <title>Genome assemblies of two species of porcelain crab, Petrolisthes cinctipes and Petrolisthes manimaculis (Anomura: Porcellanidae).</title>
        <authorList>
            <person name="Angst P."/>
        </authorList>
    </citation>
    <scope>NUCLEOTIDE SEQUENCE</scope>
    <source>
        <strain evidence="2">PB745_02</strain>
        <tissue evidence="2">Gill</tissue>
    </source>
</reference>
<feature type="compositionally biased region" description="Polar residues" evidence="1">
    <location>
        <begin position="20"/>
        <end position="106"/>
    </location>
</feature>
<feature type="region of interest" description="Disordered" evidence="1">
    <location>
        <begin position="20"/>
        <end position="134"/>
    </location>
</feature>
<accession>A0AAE1PCG8</accession>
<dbReference type="Proteomes" id="UP001292094">
    <property type="component" value="Unassembled WGS sequence"/>
</dbReference>